<name>A0A2P2C1I1_9ZZZZ</name>
<sequence length="142" mass="15323">MKIQRTVVTTASPATVFGYLSDFTTTNEWDPGTVRTTLIQGDGGPGTTYQNTSSFAGRQTELTYEVVERTPDTTFALRGENKTVVAHDTMVMTPDGSGTSVTYTADFEFKGVAKYVAPLLAPAFKKLGDEAEKGLREALAKL</sequence>
<dbReference type="InterPro" id="IPR023393">
    <property type="entry name" value="START-like_dom_sf"/>
</dbReference>
<reference evidence="1" key="1">
    <citation type="submission" date="2015-08" db="EMBL/GenBank/DDBJ databases">
        <authorList>
            <person name="Babu N.S."/>
            <person name="Beckwith C.J."/>
            <person name="Beseler K.G."/>
            <person name="Brison A."/>
            <person name="Carone J.V."/>
            <person name="Caskin T.P."/>
            <person name="Diamond M."/>
            <person name="Durham M.E."/>
            <person name="Foxe J.M."/>
            <person name="Go M."/>
            <person name="Henderson B.A."/>
            <person name="Jones I.B."/>
            <person name="McGettigan J.A."/>
            <person name="Micheletti S.J."/>
            <person name="Nasrallah M.E."/>
            <person name="Ortiz D."/>
            <person name="Piller C.R."/>
            <person name="Privatt S.R."/>
            <person name="Schneider S.L."/>
            <person name="Sharp S."/>
            <person name="Smith T.C."/>
            <person name="Stanton J.D."/>
            <person name="Ullery H.E."/>
            <person name="Wilson R.J."/>
            <person name="Serrano M.G."/>
            <person name="Buck G."/>
            <person name="Lee V."/>
            <person name="Wang Y."/>
            <person name="Carvalho R."/>
            <person name="Voegtly L."/>
            <person name="Shi R."/>
            <person name="Duckworth R."/>
            <person name="Johnson A."/>
            <person name="Loviza R."/>
            <person name="Walstead R."/>
            <person name="Shah Z."/>
            <person name="Kiflezghi M."/>
            <person name="Wade K."/>
            <person name="Ball S.L."/>
            <person name="Bradley K.W."/>
            <person name="Asai D.J."/>
            <person name="Bowman C.A."/>
            <person name="Russell D.A."/>
            <person name="Pope W.H."/>
            <person name="Jacobs-Sera D."/>
            <person name="Hendrix R.W."/>
            <person name="Hatfull G.F."/>
        </authorList>
    </citation>
    <scope>NUCLEOTIDE SEQUENCE</scope>
</reference>
<organism evidence="1">
    <name type="scientific">metagenome</name>
    <dbReference type="NCBI Taxonomy" id="256318"/>
    <lineage>
        <taxon>unclassified sequences</taxon>
        <taxon>metagenomes</taxon>
    </lineage>
</organism>
<dbReference type="AlphaFoldDB" id="A0A2P2C1I1"/>
<evidence type="ECO:0008006" key="2">
    <source>
        <dbReference type="Google" id="ProtNLM"/>
    </source>
</evidence>
<dbReference type="Pfam" id="PF10604">
    <property type="entry name" value="Polyketide_cyc2"/>
    <property type="match status" value="1"/>
</dbReference>
<evidence type="ECO:0000313" key="1">
    <source>
        <dbReference type="EMBL" id="CUR55873.1"/>
    </source>
</evidence>
<gene>
    <name evidence="1" type="ORF">NOCA2310047</name>
</gene>
<protein>
    <recommendedName>
        <fullName evidence="2">Polyketide cyclase/dehydrase</fullName>
    </recommendedName>
</protein>
<dbReference type="Gene3D" id="3.30.530.20">
    <property type="match status" value="1"/>
</dbReference>
<accession>A0A2P2C1I1</accession>
<proteinExistence type="predicted"/>
<dbReference type="InterPro" id="IPR019587">
    <property type="entry name" value="Polyketide_cyclase/dehydratase"/>
</dbReference>
<dbReference type="EMBL" id="CZKA01000025">
    <property type="protein sequence ID" value="CUR55873.1"/>
    <property type="molecule type" value="Genomic_DNA"/>
</dbReference>
<dbReference type="SUPFAM" id="SSF55961">
    <property type="entry name" value="Bet v1-like"/>
    <property type="match status" value="1"/>
</dbReference>